<evidence type="ECO:0000313" key="6">
    <source>
        <dbReference type="Proteomes" id="UP000829196"/>
    </source>
</evidence>
<dbReference type="OrthoDB" id="752677at2759"/>
<dbReference type="Pfam" id="PF13738">
    <property type="entry name" value="Pyr_redox_3"/>
    <property type="match status" value="1"/>
</dbReference>
<dbReference type="InterPro" id="IPR050982">
    <property type="entry name" value="Auxin_biosynth/cation_transpt"/>
</dbReference>
<dbReference type="EMBL" id="JAGYWB010000011">
    <property type="protein sequence ID" value="KAI0504395.1"/>
    <property type="molecule type" value="Genomic_DNA"/>
</dbReference>
<protein>
    <recommendedName>
        <fullName evidence="3">indole-3-pyruvate monooxygenase</fullName>
        <ecNumber evidence="3">1.14.13.168</ecNumber>
    </recommendedName>
</protein>
<dbReference type="SMR" id="A0A8T3B5W3"/>
<dbReference type="InterPro" id="IPR036188">
    <property type="entry name" value="FAD/NAD-bd_sf"/>
</dbReference>
<dbReference type="Gene3D" id="3.50.50.60">
    <property type="entry name" value="FAD/NAD(P)-binding domain"/>
    <property type="match status" value="2"/>
</dbReference>
<gene>
    <name evidence="5" type="ORF">KFK09_015347</name>
</gene>
<dbReference type="PANTHER" id="PTHR43539">
    <property type="entry name" value="FLAVIN-BINDING MONOOXYGENASE-LIKE PROTEIN (AFU_ORTHOLOGUE AFUA_4G09220)"/>
    <property type="match status" value="1"/>
</dbReference>
<proteinExistence type="inferred from homology"/>
<evidence type="ECO:0000256" key="1">
    <source>
        <dbReference type="ARBA" id="ARBA00009183"/>
    </source>
</evidence>
<dbReference type="PANTHER" id="PTHR43539:SF9">
    <property type="entry name" value="INDOLE-3-PYRUVATE MONOOXYGENASE YUCCA11-RELATED"/>
    <property type="match status" value="1"/>
</dbReference>
<keyword evidence="2" id="KW-0560">Oxidoreductase</keyword>
<comment type="catalytic activity">
    <reaction evidence="4">
        <text>indole-3-pyruvate + NADPH + O2 + H(+) = (indol-3-yl)acetate + CO2 + NADP(+) + H2O</text>
        <dbReference type="Rhea" id="RHEA:34331"/>
        <dbReference type="ChEBI" id="CHEBI:15377"/>
        <dbReference type="ChEBI" id="CHEBI:15378"/>
        <dbReference type="ChEBI" id="CHEBI:15379"/>
        <dbReference type="ChEBI" id="CHEBI:16526"/>
        <dbReference type="ChEBI" id="CHEBI:17640"/>
        <dbReference type="ChEBI" id="CHEBI:30854"/>
        <dbReference type="ChEBI" id="CHEBI:57783"/>
        <dbReference type="ChEBI" id="CHEBI:58349"/>
        <dbReference type="EC" id="1.14.13.168"/>
    </reaction>
</comment>
<dbReference type="GO" id="GO:0103075">
    <property type="term" value="F:indole-3-pyruvate monooxygenase activity"/>
    <property type="evidence" value="ECO:0007669"/>
    <property type="project" value="UniProtKB-EC"/>
</dbReference>
<dbReference type="GO" id="GO:0050660">
    <property type="term" value="F:flavin adenine dinucleotide binding"/>
    <property type="evidence" value="ECO:0007669"/>
    <property type="project" value="TreeGrafter"/>
</dbReference>
<evidence type="ECO:0000256" key="2">
    <source>
        <dbReference type="ARBA" id="ARBA00023002"/>
    </source>
</evidence>
<dbReference type="EC" id="1.14.13.168" evidence="3"/>
<accession>A0A8T3B5W3</accession>
<dbReference type="Proteomes" id="UP000829196">
    <property type="component" value="Unassembled WGS sequence"/>
</dbReference>
<dbReference type="SUPFAM" id="SSF51905">
    <property type="entry name" value="FAD/NAD(P)-binding domain"/>
    <property type="match status" value="2"/>
</dbReference>
<dbReference type="PRINTS" id="PR00368">
    <property type="entry name" value="FADPNR"/>
</dbReference>
<dbReference type="PRINTS" id="PR00469">
    <property type="entry name" value="PNDRDTASEII"/>
</dbReference>
<name>A0A8T3B5W3_DENNO</name>
<reference evidence="5" key="1">
    <citation type="journal article" date="2022" name="Front. Genet.">
        <title>Chromosome-Scale Assembly of the Dendrobium nobile Genome Provides Insights Into the Molecular Mechanism of the Biosynthesis of the Medicinal Active Ingredient of Dendrobium.</title>
        <authorList>
            <person name="Xu Q."/>
            <person name="Niu S.-C."/>
            <person name="Li K.-L."/>
            <person name="Zheng P.-J."/>
            <person name="Zhang X.-J."/>
            <person name="Jia Y."/>
            <person name="Liu Y."/>
            <person name="Niu Y.-X."/>
            <person name="Yu L.-H."/>
            <person name="Chen D.-F."/>
            <person name="Zhang G.-Q."/>
        </authorList>
    </citation>
    <scope>NUCLEOTIDE SEQUENCE</scope>
    <source>
        <tissue evidence="5">Leaf</tissue>
    </source>
</reference>
<dbReference type="AlphaFoldDB" id="A0A8T3B5W3"/>
<comment type="similarity">
    <text evidence="1">Belongs to the FMO family.</text>
</comment>
<comment type="caution">
    <text evidence="5">The sequence shown here is derived from an EMBL/GenBank/DDBJ whole genome shotgun (WGS) entry which is preliminary data.</text>
</comment>
<evidence type="ECO:0000256" key="3">
    <source>
        <dbReference type="ARBA" id="ARBA00039148"/>
    </source>
</evidence>
<evidence type="ECO:0000313" key="5">
    <source>
        <dbReference type="EMBL" id="KAI0504395.1"/>
    </source>
</evidence>
<sequence length="509" mass="57018">MDGAHPVIIIGAGPAGLATAACLSVRSIPYLILEREDCIASLWRHRTYSRLKLHLDKRFCQLPHMPHPADSPTYMPRDRFIRYLDDYAAKFDVVPEFGSDVESAVFREGDGRWVVKVRRVENGEEREYVGRYLVAATGENAEPNVPKIEGIEGFSGELIHSADYKNGTKYKGKRVLVVGSGNSGMEIAYDLSSHGAVTSICVRGEVQVMSKEMINFGMHLLKYNMPLTIVDSFLILLSNIKYGDLSKFGIKKPKDGPFFLKATVGRSPVIDVGTIHKIKKGEIQVLPAISFIEGDWVKFTNGESHYFDTILFATGYKSLANKWLKDEKNFLNEKGLPARKFPDHWKGENGIYSAGLSRRGLEGIASDARLISNDIDSTLKSERSMTKPSYEAYREERTIFPSKVLPAISFIEGDWVKFTNGESHYFDTILFATGYKSLANKWLKDEKNFLNEKGLPARKFPDHWKGENGIYSAGLSRRGLEGIASDARLISNDIDSTLKSERSMTKPSC</sequence>
<evidence type="ECO:0000256" key="4">
    <source>
        <dbReference type="ARBA" id="ARBA00047707"/>
    </source>
</evidence>
<organism evidence="5 6">
    <name type="scientific">Dendrobium nobile</name>
    <name type="common">Orchid</name>
    <dbReference type="NCBI Taxonomy" id="94219"/>
    <lineage>
        <taxon>Eukaryota</taxon>
        <taxon>Viridiplantae</taxon>
        <taxon>Streptophyta</taxon>
        <taxon>Embryophyta</taxon>
        <taxon>Tracheophyta</taxon>
        <taxon>Spermatophyta</taxon>
        <taxon>Magnoliopsida</taxon>
        <taxon>Liliopsida</taxon>
        <taxon>Asparagales</taxon>
        <taxon>Orchidaceae</taxon>
        <taxon>Epidendroideae</taxon>
        <taxon>Malaxideae</taxon>
        <taxon>Dendrobiinae</taxon>
        <taxon>Dendrobium</taxon>
    </lineage>
</organism>
<keyword evidence="6" id="KW-1185">Reference proteome</keyword>